<sequence>MNSFWLYRVFTLVLVTVFSIVVLGLCAHASMYLNELLHIGVGVAGGRSYHYAVLGLVAAIITFLSTVPMLLSAVFLETSFTSYVIFDIYWLSILYMLWVSVGSVTLDDGSVLYLGRGNCFDYTEHLPQMVRVECSVTHAIAAFEFAIFGFLFIYVVALVAVAFQYRAKMHASPWTRSVRDLVR</sequence>
<dbReference type="EMBL" id="JANSHE010000144">
    <property type="protein sequence ID" value="KAJ3015781.1"/>
    <property type="molecule type" value="Genomic_DNA"/>
</dbReference>
<evidence type="ECO:0000313" key="2">
    <source>
        <dbReference type="Proteomes" id="UP001144978"/>
    </source>
</evidence>
<keyword evidence="2" id="KW-1185">Reference proteome</keyword>
<reference evidence="1" key="1">
    <citation type="submission" date="2022-08" db="EMBL/GenBank/DDBJ databases">
        <title>Genome Sequence of Pycnoporus sanguineus.</title>
        <authorList>
            <person name="Buettner E."/>
        </authorList>
    </citation>
    <scope>NUCLEOTIDE SEQUENCE</scope>
    <source>
        <strain evidence="1">CG-C14</strain>
    </source>
</reference>
<proteinExistence type="predicted"/>
<accession>A0ACC1Q9H9</accession>
<organism evidence="1 2">
    <name type="scientific">Trametes sanguinea</name>
    <dbReference type="NCBI Taxonomy" id="158606"/>
    <lineage>
        <taxon>Eukaryota</taxon>
        <taxon>Fungi</taxon>
        <taxon>Dikarya</taxon>
        <taxon>Basidiomycota</taxon>
        <taxon>Agaricomycotina</taxon>
        <taxon>Agaricomycetes</taxon>
        <taxon>Polyporales</taxon>
        <taxon>Polyporaceae</taxon>
        <taxon>Trametes</taxon>
    </lineage>
</organism>
<protein>
    <submittedName>
        <fullName evidence="1">Uncharacterized protein</fullName>
    </submittedName>
</protein>
<comment type="caution">
    <text evidence="1">The sequence shown here is derived from an EMBL/GenBank/DDBJ whole genome shotgun (WGS) entry which is preliminary data.</text>
</comment>
<name>A0ACC1Q9H9_9APHY</name>
<gene>
    <name evidence="1" type="ORF">NUW54_g954</name>
</gene>
<evidence type="ECO:0000313" key="1">
    <source>
        <dbReference type="EMBL" id="KAJ3015781.1"/>
    </source>
</evidence>
<dbReference type="Proteomes" id="UP001144978">
    <property type="component" value="Unassembled WGS sequence"/>
</dbReference>